<feature type="compositionally biased region" description="Gly residues" evidence="2">
    <location>
        <begin position="81"/>
        <end position="104"/>
    </location>
</feature>
<dbReference type="Pfam" id="PF00100">
    <property type="entry name" value="Zona_pellucida"/>
    <property type="match status" value="1"/>
</dbReference>
<accession>A0A182FM99</accession>
<evidence type="ECO:0000256" key="1">
    <source>
        <dbReference type="ARBA" id="ARBA00023157"/>
    </source>
</evidence>
<dbReference type="VEuPathDB" id="VectorBase:AALB20_035272"/>
<feature type="compositionally biased region" description="Low complexity" evidence="2">
    <location>
        <begin position="526"/>
        <end position="541"/>
    </location>
</feature>
<keyword evidence="3" id="KW-0812">Transmembrane</keyword>
<dbReference type="PROSITE" id="PS51034">
    <property type="entry name" value="ZP_2"/>
    <property type="match status" value="1"/>
</dbReference>
<reference evidence="4" key="2">
    <citation type="submission" date="2022-08" db="UniProtKB">
        <authorList>
            <consortium name="EnsemblMetazoa"/>
        </authorList>
    </citation>
    <scope>IDENTIFICATION</scope>
    <source>
        <strain evidence="4">STECLA/ALBI9_A</strain>
    </source>
</reference>
<dbReference type="PANTHER" id="PTHR46560">
    <property type="entry name" value="CYPHER, ISOFORM B"/>
    <property type="match status" value="1"/>
</dbReference>
<feature type="region of interest" description="Disordered" evidence="2">
    <location>
        <begin position="81"/>
        <end position="172"/>
    </location>
</feature>
<dbReference type="STRING" id="7167.A0A182FM99"/>
<feature type="compositionally biased region" description="Basic residues" evidence="2">
    <location>
        <begin position="105"/>
        <end position="115"/>
    </location>
</feature>
<keyword evidence="5" id="KW-1185">Reference proteome</keyword>
<feature type="compositionally biased region" description="Low complexity" evidence="2">
    <location>
        <begin position="151"/>
        <end position="168"/>
    </location>
</feature>
<feature type="compositionally biased region" description="Polar residues" evidence="2">
    <location>
        <begin position="690"/>
        <end position="700"/>
    </location>
</feature>
<dbReference type="VEuPathDB" id="VectorBase:AALB007658"/>
<keyword evidence="3" id="KW-1133">Transmembrane helix</keyword>
<feature type="compositionally biased region" description="Pro residues" evidence="2">
    <location>
        <begin position="141"/>
        <end position="150"/>
    </location>
</feature>
<evidence type="ECO:0000256" key="3">
    <source>
        <dbReference type="SAM" id="Phobius"/>
    </source>
</evidence>
<dbReference type="Proteomes" id="UP000069272">
    <property type="component" value="Chromosome X"/>
</dbReference>
<dbReference type="AlphaFoldDB" id="A0A182FM99"/>
<feature type="compositionally biased region" description="Pro residues" evidence="2">
    <location>
        <begin position="490"/>
        <end position="500"/>
    </location>
</feature>
<keyword evidence="3" id="KW-0472">Membrane</keyword>
<dbReference type="InterPro" id="IPR001507">
    <property type="entry name" value="ZP_dom"/>
</dbReference>
<feature type="compositionally biased region" description="Low complexity" evidence="2">
    <location>
        <begin position="674"/>
        <end position="689"/>
    </location>
</feature>
<keyword evidence="1" id="KW-1015">Disulfide bond</keyword>
<dbReference type="EnsemblMetazoa" id="AALB007658-RA">
    <property type="protein sequence ID" value="AALB007658-PA"/>
    <property type="gene ID" value="AALB007658"/>
</dbReference>
<dbReference type="SMART" id="SM00241">
    <property type="entry name" value="ZP"/>
    <property type="match status" value="1"/>
</dbReference>
<protein>
    <submittedName>
        <fullName evidence="4">Uncharacterized protein</fullName>
    </submittedName>
</protein>
<dbReference type="InterPro" id="IPR055355">
    <property type="entry name" value="ZP-C"/>
</dbReference>
<feature type="region of interest" description="Disordered" evidence="2">
    <location>
        <begin position="1"/>
        <end position="59"/>
    </location>
</feature>
<sequence length="707" mass="74544">MELCGAEEQSEVLKSLGQGDEGSSTRDADSDQVALESVDQDLQGSAPVQSFPKHLPPPAIGHVPVGIGAAVGSGGGGGGGGVGVGGGPVGLAGGPGPKHGPGHGVHGHGHGHHGPPSRASLGHGQPFGPPPLLPVPHAYHGPPPPPPPPSQQQQQQQQLLLQGPQGPQAAAKVHSLELTGGPDKAYGGPLGGNELWSSPLQDMPKIVSLDVKCEKQGMKVFVQFDKPFFGIIFSKGHYSNVNCVHLPAGLGKTSASFDIGIHECGTAGNTDNVLYNGYSGTDTNAGSYFENIIVLQYDPQVQEVWDQARKLRCTWHDQYEKSVTFRPFPVDMLDVIRADFAGDNVGCWMQIQVGKGPWASEVSGLVKIGQTMTMVLAIKDDDSKFDMLVRNCMAHDGKRAPIQLVDQRGCVTRPKLMSRFTKIKNFGASASVLSYAHFQAFKFPDSMEVHFQCTIQICRYQCPEQCSSEPGAQQLDVHHLSGGPEHQQYGPPPPPPPPPLQSLDAHVFASNRKRDDRRIHRRTRRTATASDTPTEQQQQQEDVGLNRVIRVVSPGDLTFPIGTLAPNDTTMLDSTMVFSARDEGLICMTTPGFTVTIVVLLSILLASCVTSAFLCVRLKPFALSALGGGGGGGGGGGTAGSTAKERSVAFTNPRLTHATLPATVLCGGPGSLTNTTTTTSNGTSGGANTLKSTKSGSSKASPRIFYT</sequence>
<feature type="transmembrane region" description="Helical" evidence="3">
    <location>
        <begin position="593"/>
        <end position="616"/>
    </location>
</feature>
<dbReference type="PANTHER" id="PTHR46560:SF4">
    <property type="entry name" value="DUSKY"/>
    <property type="match status" value="1"/>
</dbReference>
<evidence type="ECO:0000313" key="4">
    <source>
        <dbReference type="EnsemblMetazoa" id="AALB007658-PA"/>
    </source>
</evidence>
<evidence type="ECO:0000313" key="5">
    <source>
        <dbReference type="Proteomes" id="UP000069272"/>
    </source>
</evidence>
<feature type="region of interest" description="Disordered" evidence="2">
    <location>
        <begin position="674"/>
        <end position="707"/>
    </location>
</feature>
<dbReference type="Gene3D" id="2.60.40.4100">
    <property type="entry name" value="Zona pellucida, ZP-C domain"/>
    <property type="match status" value="1"/>
</dbReference>
<feature type="region of interest" description="Disordered" evidence="2">
    <location>
        <begin position="474"/>
        <end position="543"/>
    </location>
</feature>
<name>A0A182FM99_ANOAL</name>
<evidence type="ECO:0000256" key="2">
    <source>
        <dbReference type="SAM" id="MobiDB-lite"/>
    </source>
</evidence>
<dbReference type="InterPro" id="IPR042235">
    <property type="entry name" value="ZP-C_dom"/>
</dbReference>
<proteinExistence type="predicted"/>
<organism evidence="4 5">
    <name type="scientific">Anopheles albimanus</name>
    <name type="common">New world malaria mosquito</name>
    <dbReference type="NCBI Taxonomy" id="7167"/>
    <lineage>
        <taxon>Eukaryota</taxon>
        <taxon>Metazoa</taxon>
        <taxon>Ecdysozoa</taxon>
        <taxon>Arthropoda</taxon>
        <taxon>Hexapoda</taxon>
        <taxon>Insecta</taxon>
        <taxon>Pterygota</taxon>
        <taxon>Neoptera</taxon>
        <taxon>Endopterygota</taxon>
        <taxon>Diptera</taxon>
        <taxon>Nematocera</taxon>
        <taxon>Culicoidea</taxon>
        <taxon>Culicidae</taxon>
        <taxon>Anophelinae</taxon>
        <taxon>Anopheles</taxon>
    </lineage>
</organism>
<reference evidence="4 5" key="1">
    <citation type="journal article" date="2017" name="G3 (Bethesda)">
        <title>The Physical Genome Mapping of Anopheles albimanus Corrected Scaffold Misassemblies and Identified Interarm Rearrangements in Genus Anopheles.</title>
        <authorList>
            <person name="Artemov G.N."/>
            <person name="Peery A.N."/>
            <person name="Jiang X."/>
            <person name="Tu Z."/>
            <person name="Stegniy V.N."/>
            <person name="Sharakhova M.V."/>
            <person name="Sharakhov I.V."/>
        </authorList>
    </citation>
    <scope>NUCLEOTIDE SEQUENCE [LARGE SCALE GENOMIC DNA]</scope>
    <source>
        <strain evidence="4 5">ALBI9_A</strain>
    </source>
</reference>